<dbReference type="InterPro" id="IPR011707">
    <property type="entry name" value="Cu-oxidase-like_N"/>
</dbReference>
<evidence type="ECO:0000256" key="9">
    <source>
        <dbReference type="ARBA" id="ARBA00023185"/>
    </source>
</evidence>
<keyword evidence="15" id="KW-1185">Reference proteome</keyword>
<comment type="similarity">
    <text evidence="3">Belongs to the multicopper oxidase family.</text>
</comment>
<dbReference type="FunFam" id="2.60.40.420:FF:000021">
    <property type="entry name" value="Extracellular dihydrogeodin oxidase/laccase"/>
    <property type="match status" value="1"/>
</dbReference>
<keyword evidence="7" id="KW-0186">Copper</keyword>
<keyword evidence="5" id="KW-0479">Metal-binding</keyword>
<dbReference type="AlphaFoldDB" id="A0A177C9F9"/>
<dbReference type="CDD" id="cd13901">
    <property type="entry name" value="CuRO_3_MaLCC_like"/>
    <property type="match status" value="1"/>
</dbReference>
<dbReference type="Pfam" id="PF00394">
    <property type="entry name" value="Cu-oxidase"/>
    <property type="match status" value="1"/>
</dbReference>
<keyword evidence="10" id="KW-0732">Signal</keyword>
<dbReference type="Gene3D" id="2.60.40.420">
    <property type="entry name" value="Cupredoxins - blue copper proteins"/>
    <property type="match status" value="3"/>
</dbReference>
<evidence type="ECO:0000256" key="10">
    <source>
        <dbReference type="SAM" id="SignalP"/>
    </source>
</evidence>
<evidence type="ECO:0000256" key="5">
    <source>
        <dbReference type="ARBA" id="ARBA00022723"/>
    </source>
</evidence>
<dbReference type="OrthoDB" id="2121828at2759"/>
<evidence type="ECO:0000313" key="14">
    <source>
        <dbReference type="EMBL" id="OAG03408.1"/>
    </source>
</evidence>
<reference evidence="14 15" key="1">
    <citation type="submission" date="2016-05" db="EMBL/GenBank/DDBJ databases">
        <title>Comparative analysis of secretome profiles of manganese(II)-oxidizing ascomycete fungi.</title>
        <authorList>
            <consortium name="DOE Joint Genome Institute"/>
            <person name="Zeiner C.A."/>
            <person name="Purvine S.O."/>
            <person name="Zink E.M."/>
            <person name="Wu S."/>
            <person name="Pasa-Tolic L."/>
            <person name="Chaput D.L."/>
            <person name="Haridas S."/>
            <person name="Grigoriev I.V."/>
            <person name="Santelli C.M."/>
            <person name="Hansel C.M."/>
        </authorList>
    </citation>
    <scope>NUCLEOTIDE SEQUENCE [LARGE SCALE GENOMIC DNA]</scope>
    <source>
        <strain evidence="14 15">AP3s5-JAC2a</strain>
    </source>
</reference>
<dbReference type="CDD" id="cd13854">
    <property type="entry name" value="CuRO_1_MaLCC_like"/>
    <property type="match status" value="1"/>
</dbReference>
<dbReference type="Pfam" id="PF07731">
    <property type="entry name" value="Cu-oxidase_2"/>
    <property type="match status" value="1"/>
</dbReference>
<organism evidence="14 15">
    <name type="scientific">Paraphaeosphaeria sporulosa</name>
    <dbReference type="NCBI Taxonomy" id="1460663"/>
    <lineage>
        <taxon>Eukaryota</taxon>
        <taxon>Fungi</taxon>
        <taxon>Dikarya</taxon>
        <taxon>Ascomycota</taxon>
        <taxon>Pezizomycotina</taxon>
        <taxon>Dothideomycetes</taxon>
        <taxon>Pleosporomycetidae</taxon>
        <taxon>Pleosporales</taxon>
        <taxon>Massarineae</taxon>
        <taxon>Didymosphaeriaceae</taxon>
        <taxon>Paraphaeosphaeria</taxon>
    </lineage>
</organism>
<dbReference type="EC" id="1.10.3.2" evidence="4"/>
<dbReference type="PANTHER" id="PTHR11709:SF87">
    <property type="entry name" value="LACCASE"/>
    <property type="match status" value="1"/>
</dbReference>
<dbReference type="EMBL" id="KV441554">
    <property type="protein sequence ID" value="OAG03408.1"/>
    <property type="molecule type" value="Genomic_DNA"/>
</dbReference>
<dbReference type="GO" id="GO:0052716">
    <property type="term" value="F:hydroquinone:oxygen oxidoreductase activity"/>
    <property type="evidence" value="ECO:0007669"/>
    <property type="project" value="UniProtKB-EC"/>
</dbReference>
<dbReference type="GO" id="GO:0005507">
    <property type="term" value="F:copper ion binding"/>
    <property type="evidence" value="ECO:0007669"/>
    <property type="project" value="InterPro"/>
</dbReference>
<protein>
    <recommendedName>
        <fullName evidence="4">laccase</fullName>
        <ecNumber evidence="4">1.10.3.2</ecNumber>
    </recommendedName>
</protein>
<keyword evidence="8" id="KW-0325">Glycoprotein</keyword>
<feature type="domain" description="Plastocyanin-like" evidence="11">
    <location>
        <begin position="202"/>
        <end position="348"/>
    </location>
</feature>
<feature type="chain" id="PRO_5008057979" description="laccase" evidence="10">
    <location>
        <begin position="20"/>
        <end position="620"/>
    </location>
</feature>
<dbReference type="InterPro" id="IPR008972">
    <property type="entry name" value="Cupredoxin"/>
</dbReference>
<evidence type="ECO:0000256" key="7">
    <source>
        <dbReference type="ARBA" id="ARBA00023008"/>
    </source>
</evidence>
<evidence type="ECO:0000256" key="8">
    <source>
        <dbReference type="ARBA" id="ARBA00023180"/>
    </source>
</evidence>
<keyword evidence="6" id="KW-0560">Oxidoreductase</keyword>
<dbReference type="STRING" id="1460663.A0A177C9F9"/>
<dbReference type="CDD" id="cd13880">
    <property type="entry name" value="CuRO_2_MaLCC_like"/>
    <property type="match status" value="1"/>
</dbReference>
<dbReference type="InterPro" id="IPR045087">
    <property type="entry name" value="Cu-oxidase_fam"/>
</dbReference>
<dbReference type="InParanoid" id="A0A177C9F9"/>
<evidence type="ECO:0000256" key="4">
    <source>
        <dbReference type="ARBA" id="ARBA00012297"/>
    </source>
</evidence>
<accession>A0A177C9F9</accession>
<dbReference type="PANTHER" id="PTHR11709">
    <property type="entry name" value="MULTI-COPPER OXIDASE"/>
    <property type="match status" value="1"/>
</dbReference>
<dbReference type="GO" id="GO:0046274">
    <property type="term" value="P:lignin catabolic process"/>
    <property type="evidence" value="ECO:0007669"/>
    <property type="project" value="UniProtKB-KW"/>
</dbReference>
<evidence type="ECO:0000256" key="2">
    <source>
        <dbReference type="ARBA" id="ARBA00001935"/>
    </source>
</evidence>
<dbReference type="SUPFAM" id="SSF49503">
    <property type="entry name" value="Cupredoxins"/>
    <property type="match status" value="3"/>
</dbReference>
<dbReference type="GeneID" id="28758098"/>
<feature type="domain" description="Plastocyanin-like" evidence="12">
    <location>
        <begin position="424"/>
        <end position="550"/>
    </location>
</feature>
<keyword evidence="9" id="KW-0439">Lignin degradation</keyword>
<dbReference type="PROSITE" id="PS00080">
    <property type="entry name" value="MULTICOPPER_OXIDASE2"/>
    <property type="match status" value="1"/>
</dbReference>
<dbReference type="InterPro" id="IPR033138">
    <property type="entry name" value="Cu_oxidase_CS"/>
</dbReference>
<evidence type="ECO:0000259" key="12">
    <source>
        <dbReference type="Pfam" id="PF07731"/>
    </source>
</evidence>
<evidence type="ECO:0000256" key="3">
    <source>
        <dbReference type="ARBA" id="ARBA00010609"/>
    </source>
</evidence>
<name>A0A177C9F9_9PLEO</name>
<dbReference type="Pfam" id="PF07732">
    <property type="entry name" value="Cu-oxidase_3"/>
    <property type="match status" value="1"/>
</dbReference>
<dbReference type="RefSeq" id="XP_018033773.1">
    <property type="nucleotide sequence ID" value="XM_018174612.1"/>
</dbReference>
<evidence type="ECO:0000259" key="11">
    <source>
        <dbReference type="Pfam" id="PF00394"/>
    </source>
</evidence>
<evidence type="ECO:0000313" key="15">
    <source>
        <dbReference type="Proteomes" id="UP000077069"/>
    </source>
</evidence>
<comment type="catalytic activity">
    <reaction evidence="1">
        <text>4 hydroquinone + O2 = 4 benzosemiquinone + 2 H2O</text>
        <dbReference type="Rhea" id="RHEA:11276"/>
        <dbReference type="ChEBI" id="CHEBI:15377"/>
        <dbReference type="ChEBI" id="CHEBI:15379"/>
        <dbReference type="ChEBI" id="CHEBI:17594"/>
        <dbReference type="ChEBI" id="CHEBI:17977"/>
        <dbReference type="EC" id="1.10.3.2"/>
    </reaction>
</comment>
<sequence length="620" mass="68322">MKFVTIGAALLGLSLSANASPIQAERMDAPHALTKKQSCTNGPTSRNCWLPGFDSNTDMYNSWPNTGRVVKYDLAVTNTTCNPDGSRERVCLLIDNSMPGPTIIGNWGDTFEITIRNKMQHNGTSFHWHGLRQLHSNTEDGVNGVTECALAPGDTKTYRFRATEYGTSWYHSHFSAQYGDGTLGTIIINGPATANYDVDLGTYTVQDWYNITAYHASSIALMTGRGPAGTNILVNGTNKKTEGSVTTGKYNKVKIQTGKKYRLRLVNPSIDAAIRVSLDGHPFTVIANDFVPIVPYNTNWVLVGIGQRYDVIFTANQTAGNYWFRAEAHAPCISFNAGVGRSIFTYDGVAVADPNSAALSGAPTTCEDPKTVPKIAKNVPKDTFANQAQQLPVSFDNRTVATNNQSIVLWTVNGTSMIIDPAEPTLEYMAKGQSNYPKNYNLINISDSAAWTYWIIQQAANNPAGVLAHPIHLHGHDAYVLGTGSGQFNIDTHLSSLTFTNPTRRDVYHLPANGWLVIAYPTDNPGAWLMHCHIAFHVAMGLSVQFVERQSEINLPAQNSEWFNTCNNYGKPSAILYDSNKLINFTENYIRNKPIYPQDDSGLRKRWPPLEWPSSPAQIW</sequence>
<dbReference type="FunFam" id="2.60.40.420:FF:000045">
    <property type="entry name" value="Laccase 2"/>
    <property type="match status" value="1"/>
</dbReference>
<dbReference type="Proteomes" id="UP000077069">
    <property type="component" value="Unassembled WGS sequence"/>
</dbReference>
<evidence type="ECO:0000256" key="6">
    <source>
        <dbReference type="ARBA" id="ARBA00023002"/>
    </source>
</evidence>
<feature type="domain" description="Plastocyanin-like" evidence="13">
    <location>
        <begin position="76"/>
        <end position="191"/>
    </location>
</feature>
<evidence type="ECO:0000259" key="13">
    <source>
        <dbReference type="Pfam" id="PF07732"/>
    </source>
</evidence>
<dbReference type="InterPro" id="IPR011706">
    <property type="entry name" value="Cu-oxidase_C"/>
</dbReference>
<dbReference type="InterPro" id="IPR001117">
    <property type="entry name" value="Cu-oxidase_2nd"/>
</dbReference>
<feature type="signal peptide" evidence="10">
    <location>
        <begin position="1"/>
        <end position="19"/>
    </location>
</feature>
<gene>
    <name evidence="14" type="ORF">CC84DRAFT_1095370</name>
</gene>
<dbReference type="SMR" id="A0A177C9F9"/>
<dbReference type="InterPro" id="IPR002355">
    <property type="entry name" value="Cu_oxidase_Cu_BS"/>
</dbReference>
<evidence type="ECO:0000256" key="1">
    <source>
        <dbReference type="ARBA" id="ARBA00000349"/>
    </source>
</evidence>
<dbReference type="PROSITE" id="PS00079">
    <property type="entry name" value="MULTICOPPER_OXIDASE1"/>
    <property type="match status" value="1"/>
</dbReference>
<comment type="cofactor">
    <cofactor evidence="2">
        <name>Cu cation</name>
        <dbReference type="ChEBI" id="CHEBI:23378"/>
    </cofactor>
</comment>
<proteinExistence type="inferred from homology"/>